<dbReference type="Gene3D" id="1.10.510.10">
    <property type="entry name" value="Transferase(Phosphotransferase) domain 1"/>
    <property type="match status" value="1"/>
</dbReference>
<keyword evidence="7 14" id="KW-0547">Nucleotide-binding</keyword>
<dbReference type="PROSITE" id="PS50011">
    <property type="entry name" value="PROTEIN_KINASE_DOM"/>
    <property type="match status" value="1"/>
</dbReference>
<dbReference type="InterPro" id="IPR008271">
    <property type="entry name" value="Ser/Thr_kinase_AS"/>
</dbReference>
<organism evidence="17 18">
    <name type="scientific">Anas platyrhynchos</name>
    <name type="common">Mallard</name>
    <name type="synonym">Anas boschas</name>
    <dbReference type="NCBI Taxonomy" id="8839"/>
    <lineage>
        <taxon>Eukaryota</taxon>
        <taxon>Metazoa</taxon>
        <taxon>Chordata</taxon>
        <taxon>Craniata</taxon>
        <taxon>Vertebrata</taxon>
        <taxon>Euteleostomi</taxon>
        <taxon>Archelosauria</taxon>
        <taxon>Archosauria</taxon>
        <taxon>Dinosauria</taxon>
        <taxon>Saurischia</taxon>
        <taxon>Theropoda</taxon>
        <taxon>Coelurosauria</taxon>
        <taxon>Aves</taxon>
        <taxon>Neognathae</taxon>
        <taxon>Galloanserae</taxon>
        <taxon>Anseriformes</taxon>
        <taxon>Anatidae</taxon>
        <taxon>Anatinae</taxon>
        <taxon>Anas</taxon>
    </lineage>
</organism>
<dbReference type="InterPro" id="IPR025136">
    <property type="entry name" value="MAP3K_TRAF-bd"/>
</dbReference>
<comment type="cofactor">
    <cofactor evidence="1">
        <name>Mg(2+)</name>
        <dbReference type="ChEBI" id="CHEBI:18420"/>
    </cofactor>
</comment>
<evidence type="ECO:0000256" key="1">
    <source>
        <dbReference type="ARBA" id="ARBA00001946"/>
    </source>
</evidence>
<dbReference type="CDD" id="cd06624">
    <property type="entry name" value="STKc_ASK"/>
    <property type="match status" value="1"/>
</dbReference>
<dbReference type="PROSITE" id="PS00108">
    <property type="entry name" value="PROTEIN_KINASE_ST"/>
    <property type="match status" value="1"/>
</dbReference>
<dbReference type="Pfam" id="PF19039">
    <property type="entry name" value="ASK_PH"/>
    <property type="match status" value="1"/>
</dbReference>
<comment type="catalytic activity">
    <reaction evidence="13">
        <text>L-seryl-[protein] + ATP = O-phospho-L-seryl-[protein] + ADP + H(+)</text>
        <dbReference type="Rhea" id="RHEA:17989"/>
        <dbReference type="Rhea" id="RHEA-COMP:9863"/>
        <dbReference type="Rhea" id="RHEA-COMP:11604"/>
        <dbReference type="ChEBI" id="CHEBI:15378"/>
        <dbReference type="ChEBI" id="CHEBI:29999"/>
        <dbReference type="ChEBI" id="CHEBI:30616"/>
        <dbReference type="ChEBI" id="CHEBI:83421"/>
        <dbReference type="ChEBI" id="CHEBI:456216"/>
        <dbReference type="EC" id="2.7.11.25"/>
    </reaction>
</comment>
<evidence type="ECO:0000256" key="10">
    <source>
        <dbReference type="ARBA" id="ARBA00022842"/>
    </source>
</evidence>
<evidence type="ECO:0000256" key="2">
    <source>
        <dbReference type="ARBA" id="ARBA00006529"/>
    </source>
</evidence>
<evidence type="ECO:0000256" key="9">
    <source>
        <dbReference type="ARBA" id="ARBA00022840"/>
    </source>
</evidence>
<feature type="binding site" evidence="14">
    <location>
        <position position="645"/>
    </location>
    <ligand>
        <name>ATP</name>
        <dbReference type="ChEBI" id="CHEBI:30616"/>
    </ligand>
</feature>
<sequence>MEAPGPPAAPAAGSCWQDPLAVAGTAGRPVCGGRRRALRVVCVVGREPPACPALRSLRNACRELRARLHPLPFDTLALGDTGTLERFYNADVAVVELSDAVCQPSLFYHLGVRESFNMPHNVLLCCHSALPSLQALQEDICQKNSDLCGTYTFIPYTVTTQNKVVCCDAGAMKCLAELFQPSFGTEPFFTPLAARLVRLLEGVPTNSCGYFRETIRRDIRRAREMFRGEQLSRELARIQQRLDSVELLSLDIIVNLLLSYRDVQDYDSIISLVETLRALPTCDVAEQPNVRFHYAFALSRRNRAGDRAQALSVLLPAVERGDGAAPDLLCLCGRIYKDTFISSGFTDTRARDRALYWYSKAFEVEPSLHAGINAAVLLVAAGHQFDSSVRLQQIGVKLSCLQGRKGSLEELRHYWDVGFCLGAGILANDLGKVIQASEKLYKLNAPSWYLVSVMETFLLYKHFQKSPPVPSARQELADFWLAFLLAACQPFVPSPRCPVRCVLVLELGKVLWPARLAVRSATEEHAVTLALVHPSEEKAVSSWSFAATDIRGRVQSFLAEQAAGGEDLPSPTQPILEVRRGWGGTQGGGTGWRGGDTAVTSPPPLSPQYSYEYSETGERVVLGRGTYGVVYAGRCLSTQVRIAIKEIPERDSRFSQPLHEEIALHKRLRHRNIVRYLGSVSQDGFIKIFMEEVPGGSLSSLLCSKWGPLKDNEPTIVFYTRQILDGLSYLHDNHIVHRDIKGDNVLINTYSGVLKISDFGTSKRLAGISPSAETFTGTLQYMAPEIIDQGPWGYGKPADIWSLGCTIIEMATGKPPFYELGSPQAAMFKVGMFKMHPEVPESMSDKAKTFILRCFEADPAKRATAAALLQDPFLASARRARGQAVPAAGGELLGGVLGGSWPVGSAGSDRSLRSSSPEESGDRFVLQQDSKRRATLLRILTNEAPSITAALQESQVGGASGTRLGSEHLALLLGCLRSYIQRPARHRLRRELLALQERLREDGLSLPHLRGPLLSFQAVRQALRRHHVKPHWMFALDDAISQAVQAALTVLVRGGWHPGVARTRVRVSPLWPSGWQDGQVGLGASLCPPRCHPVSPGAGLCPRSPPRLLRELAEKEQEWQQLVQRALRSGHGEATAGQGPLSPSPEPVPCGQADPLLLEWLQQHGTDPATTATLLAHGFTLRDLLGSATRDDLFYTGIRYPQGWWHCRGGHGSSPVSPLPRDQALRVLHPDVQLTRGGQPRS</sequence>
<dbReference type="Pfam" id="PF20309">
    <property type="entry name" value="DRHyd-ASK"/>
    <property type="match status" value="1"/>
</dbReference>
<keyword evidence="6" id="KW-0479">Metal-binding</keyword>
<evidence type="ECO:0000256" key="3">
    <source>
        <dbReference type="ARBA" id="ARBA00012406"/>
    </source>
</evidence>
<dbReference type="FunFam" id="1.10.510.10:FF:000054">
    <property type="entry name" value="Mitogen-activated protein kinase kinase kinase 5"/>
    <property type="match status" value="1"/>
</dbReference>
<name>A0A8B9ZB64_ANAPL</name>
<dbReference type="SMART" id="SM00220">
    <property type="entry name" value="S_TKc"/>
    <property type="match status" value="1"/>
</dbReference>
<dbReference type="GO" id="GO:0046872">
    <property type="term" value="F:metal ion binding"/>
    <property type="evidence" value="ECO:0007669"/>
    <property type="project" value="UniProtKB-KW"/>
</dbReference>
<protein>
    <recommendedName>
        <fullName evidence="3">mitogen-activated protein kinase kinase kinase</fullName>
        <ecNumber evidence="3">2.7.11.25</ecNumber>
    </recommendedName>
</protein>
<dbReference type="GO" id="GO:0005524">
    <property type="term" value="F:ATP binding"/>
    <property type="evidence" value="ECO:0007669"/>
    <property type="project" value="UniProtKB-UniRule"/>
</dbReference>
<dbReference type="Proteomes" id="UP000694400">
    <property type="component" value="Chromosome 24"/>
</dbReference>
<dbReference type="Pfam" id="PF00069">
    <property type="entry name" value="Pkinase"/>
    <property type="match status" value="1"/>
</dbReference>
<feature type="domain" description="Protein kinase" evidence="16">
    <location>
        <begin position="616"/>
        <end position="874"/>
    </location>
</feature>
<evidence type="ECO:0000313" key="17">
    <source>
        <dbReference type="Ensembl" id="ENSAPLP00020009012.1"/>
    </source>
</evidence>
<proteinExistence type="inferred from homology"/>
<evidence type="ECO:0000256" key="6">
    <source>
        <dbReference type="ARBA" id="ARBA00022723"/>
    </source>
</evidence>
<evidence type="ECO:0000256" key="11">
    <source>
        <dbReference type="ARBA" id="ARBA00023054"/>
    </source>
</evidence>
<dbReference type="Pfam" id="PF20302">
    <property type="entry name" value="HisK-N-like"/>
    <property type="match status" value="1"/>
</dbReference>
<dbReference type="Gene3D" id="3.30.200.20">
    <property type="entry name" value="Phosphorylase Kinase, domain 1"/>
    <property type="match status" value="1"/>
</dbReference>
<feature type="region of interest" description="Disordered" evidence="15">
    <location>
        <begin position="1129"/>
        <end position="1149"/>
    </location>
</feature>
<evidence type="ECO:0000256" key="7">
    <source>
        <dbReference type="ARBA" id="ARBA00022741"/>
    </source>
</evidence>
<feature type="region of interest" description="Disordered" evidence="15">
    <location>
        <begin position="586"/>
        <end position="607"/>
    </location>
</feature>
<evidence type="ECO:0000256" key="15">
    <source>
        <dbReference type="SAM" id="MobiDB-lite"/>
    </source>
</evidence>
<evidence type="ECO:0000256" key="14">
    <source>
        <dbReference type="PROSITE-ProRule" id="PRU10141"/>
    </source>
</evidence>
<dbReference type="Pfam" id="PF13281">
    <property type="entry name" value="MAP3K_TRAF_bd"/>
    <property type="match status" value="1"/>
</dbReference>
<evidence type="ECO:0000256" key="13">
    <source>
        <dbReference type="ARBA" id="ARBA00048329"/>
    </source>
</evidence>
<keyword evidence="11" id="KW-0175">Coiled coil</keyword>
<evidence type="ECO:0000256" key="5">
    <source>
        <dbReference type="ARBA" id="ARBA00022679"/>
    </source>
</evidence>
<accession>A0A8B9ZB64</accession>
<reference evidence="17" key="1">
    <citation type="submission" date="2019-08" db="EMBL/GenBank/DDBJ databases">
        <title>Three high-quality genomes provides insights into domestication of ducks.</title>
        <authorList>
            <person name="Hou Z.C."/>
            <person name="Zhu F."/>
            <person name="Yin Z.T."/>
            <person name="Zhang F."/>
        </authorList>
    </citation>
    <scope>NUCLEOTIDE SEQUENCE [LARGE SCALE GENOMIC DNA]</scope>
</reference>
<comment type="similarity">
    <text evidence="2">Belongs to the protein kinase superfamily. STE Ser/Thr protein kinase family. MAP kinase kinase kinase subfamily.</text>
</comment>
<dbReference type="SUPFAM" id="SSF56112">
    <property type="entry name" value="Protein kinase-like (PK-like)"/>
    <property type="match status" value="1"/>
</dbReference>
<keyword evidence="4" id="KW-0723">Serine/threonine-protein kinase</keyword>
<dbReference type="InterPro" id="IPR043969">
    <property type="entry name" value="MAP3K_PH"/>
</dbReference>
<dbReference type="GO" id="GO:0033554">
    <property type="term" value="P:cellular response to stress"/>
    <property type="evidence" value="ECO:0007669"/>
    <property type="project" value="TreeGrafter"/>
</dbReference>
<evidence type="ECO:0000256" key="4">
    <source>
        <dbReference type="ARBA" id="ARBA00022527"/>
    </source>
</evidence>
<reference evidence="17" key="3">
    <citation type="submission" date="2025-09" db="UniProtKB">
        <authorList>
            <consortium name="Ensembl"/>
        </authorList>
    </citation>
    <scope>IDENTIFICATION</scope>
</reference>
<dbReference type="InterPro" id="IPR011009">
    <property type="entry name" value="Kinase-like_dom_sf"/>
</dbReference>
<evidence type="ECO:0000259" key="16">
    <source>
        <dbReference type="PROSITE" id="PS50011"/>
    </source>
</evidence>
<dbReference type="InterPro" id="IPR000719">
    <property type="entry name" value="Prot_kinase_dom"/>
</dbReference>
<dbReference type="PANTHER" id="PTHR11584">
    <property type="entry name" value="SERINE/THREONINE PROTEIN KINASE"/>
    <property type="match status" value="1"/>
</dbReference>
<dbReference type="GO" id="GO:0004709">
    <property type="term" value="F:MAP kinase kinase kinase activity"/>
    <property type="evidence" value="ECO:0007669"/>
    <property type="project" value="UniProtKB-EC"/>
</dbReference>
<keyword evidence="8" id="KW-0418">Kinase</keyword>
<reference evidence="17" key="2">
    <citation type="submission" date="2025-08" db="UniProtKB">
        <authorList>
            <consortium name="Ensembl"/>
        </authorList>
    </citation>
    <scope>IDENTIFICATION</scope>
</reference>
<dbReference type="PROSITE" id="PS00107">
    <property type="entry name" value="PROTEIN_KINASE_ATP"/>
    <property type="match status" value="1"/>
</dbReference>
<dbReference type="Ensembl" id="ENSAPLT00020009690.1">
    <property type="protein sequence ID" value="ENSAPLP00020009012.1"/>
    <property type="gene ID" value="ENSAPLG00020006617.1"/>
</dbReference>
<keyword evidence="10" id="KW-0460">Magnesium</keyword>
<dbReference type="InterPro" id="IPR017441">
    <property type="entry name" value="Protein_kinase_ATP_BS"/>
</dbReference>
<dbReference type="EC" id="2.7.11.25" evidence="3"/>
<dbReference type="FunFam" id="3.30.200.20:FF:000067">
    <property type="entry name" value="Mitogen-activated protein kinase kinase kinase 5"/>
    <property type="match status" value="1"/>
</dbReference>
<evidence type="ECO:0000313" key="18">
    <source>
        <dbReference type="Proteomes" id="UP000694400"/>
    </source>
</evidence>
<dbReference type="PANTHER" id="PTHR11584:SF391">
    <property type="entry name" value="MITOGEN-ACTIVATED PROTEIN KINASE KINASE KINASE 6"/>
    <property type="match status" value="1"/>
</dbReference>
<keyword evidence="9 14" id="KW-0067">ATP-binding</keyword>
<evidence type="ECO:0000256" key="12">
    <source>
        <dbReference type="ARBA" id="ARBA00047559"/>
    </source>
</evidence>
<dbReference type="AlphaFoldDB" id="A0A8B9ZB64"/>
<comment type="catalytic activity">
    <reaction evidence="12">
        <text>L-threonyl-[protein] + ATP = O-phospho-L-threonyl-[protein] + ADP + H(+)</text>
        <dbReference type="Rhea" id="RHEA:46608"/>
        <dbReference type="Rhea" id="RHEA-COMP:11060"/>
        <dbReference type="Rhea" id="RHEA-COMP:11605"/>
        <dbReference type="ChEBI" id="CHEBI:15378"/>
        <dbReference type="ChEBI" id="CHEBI:30013"/>
        <dbReference type="ChEBI" id="CHEBI:30616"/>
        <dbReference type="ChEBI" id="CHEBI:61977"/>
        <dbReference type="ChEBI" id="CHEBI:456216"/>
        <dbReference type="EC" id="2.7.11.25"/>
    </reaction>
</comment>
<dbReference type="InterPro" id="IPR046872">
    <property type="entry name" value="DRHyd-ASK"/>
</dbReference>
<dbReference type="InterPro" id="IPR046873">
    <property type="entry name" value="HisK-N-like"/>
</dbReference>
<keyword evidence="5" id="KW-0808">Transferase</keyword>
<evidence type="ECO:0000256" key="8">
    <source>
        <dbReference type="ARBA" id="ARBA00022777"/>
    </source>
</evidence>